<name>A0A0W1STU6_9EURY</name>
<gene>
    <name evidence="1" type="ORF">AUR66_08985</name>
</gene>
<protein>
    <recommendedName>
        <fullName evidence="3">Small metal-binding protein</fullName>
    </recommendedName>
</protein>
<dbReference type="AlphaFoldDB" id="A0A0W1STU6"/>
<evidence type="ECO:0000313" key="1">
    <source>
        <dbReference type="EMBL" id="KTG29749.1"/>
    </source>
</evidence>
<evidence type="ECO:0000313" key="2">
    <source>
        <dbReference type="Proteomes" id="UP000053157"/>
    </source>
</evidence>
<sequence length="63" mass="7339">MALQVACNTAVSGCVFMMRTEDEDKDRLLREARDHVREQHGKEFTLEEIEEQFVNEVTVEVEP</sequence>
<dbReference type="EMBL" id="LOPV01000090">
    <property type="protein sequence ID" value="KTG29749.1"/>
    <property type="molecule type" value="Genomic_DNA"/>
</dbReference>
<proteinExistence type="predicted"/>
<keyword evidence="2" id="KW-1185">Reference proteome</keyword>
<dbReference type="OrthoDB" id="299863at2157"/>
<organism evidence="1 2">
    <name type="scientific">Haloferax profundi</name>
    <dbReference type="NCBI Taxonomy" id="1544718"/>
    <lineage>
        <taxon>Archaea</taxon>
        <taxon>Methanobacteriati</taxon>
        <taxon>Methanobacteriota</taxon>
        <taxon>Stenosarchaea group</taxon>
        <taxon>Halobacteria</taxon>
        <taxon>Halobacteriales</taxon>
        <taxon>Haloferacaceae</taxon>
        <taxon>Haloferax</taxon>
    </lineage>
</organism>
<dbReference type="Pfam" id="PF06348">
    <property type="entry name" value="DUF1059"/>
    <property type="match status" value="1"/>
</dbReference>
<dbReference type="Proteomes" id="UP000053157">
    <property type="component" value="Unassembled WGS sequence"/>
</dbReference>
<dbReference type="RefSeq" id="WP_058571202.1">
    <property type="nucleotide sequence ID" value="NZ_LOPV01000090.1"/>
</dbReference>
<dbReference type="InterPro" id="IPR009409">
    <property type="entry name" value="DUF1059"/>
</dbReference>
<evidence type="ECO:0008006" key="3">
    <source>
        <dbReference type="Google" id="ProtNLM"/>
    </source>
</evidence>
<reference evidence="1 2" key="1">
    <citation type="submission" date="2015-12" db="EMBL/GenBank/DDBJ databases">
        <title>Haloferax profundi sp. nov. isolated from the Discovery deep brine-seawater interface in the Red Sea.</title>
        <authorList>
            <person name="Zhang G."/>
            <person name="Stingl U."/>
            <person name="Rashid M."/>
        </authorList>
    </citation>
    <scope>NUCLEOTIDE SEQUENCE [LARGE SCALE GENOMIC DNA]</scope>
    <source>
        <strain evidence="1 2">SB29</strain>
    </source>
</reference>
<comment type="caution">
    <text evidence="1">The sequence shown here is derived from an EMBL/GenBank/DDBJ whole genome shotgun (WGS) entry which is preliminary data.</text>
</comment>
<accession>A0A0W1STU6</accession>